<evidence type="ECO:0000313" key="7">
    <source>
        <dbReference type="EMBL" id="KAI6291968.1"/>
    </source>
</evidence>
<evidence type="ECO:0000313" key="8">
    <source>
        <dbReference type="Proteomes" id="UP001059893"/>
    </source>
</evidence>
<evidence type="ECO:0000256" key="4">
    <source>
        <dbReference type="ARBA" id="ARBA00022989"/>
    </source>
</evidence>
<dbReference type="Pfam" id="PF03006">
    <property type="entry name" value="HlyIII"/>
    <property type="match status" value="1"/>
</dbReference>
<comment type="similarity">
    <text evidence="2">Belongs to the ADIPOR family.</text>
</comment>
<evidence type="ECO:0000256" key="5">
    <source>
        <dbReference type="ARBA" id="ARBA00023136"/>
    </source>
</evidence>
<sequence>MGKNAQGPAKKGLLSWAEIAPWQRDNEFILTGYRRASFSFITSARSILEIHNETANIWSHLLGAALFVALCLRFFANAEFTPHTRVQDAVAVGVYFMAVIVCFFLSTIFHTFSDHSPGMHKFGNELDHLGIVFVMWGTGVSGAHFAFYCDAPTRNVYLALLTGTAVGCGILTLRPKFRQPGYRTMRFLMYAGLGASLFLPLAHGLSVLGWKRLDAAMGLESFLGLAAINFSGSAVYAMRIPERWFPGTFDLIGQSHNWMHVLVLTGALVRLNGLIRVQMAWQVLGMESRLGDVCSGLASI</sequence>
<comment type="subcellular location">
    <subcellularLocation>
        <location evidence="1">Membrane</location>
        <topology evidence="1">Multi-pass membrane protein</topology>
    </subcellularLocation>
</comment>
<keyword evidence="4 6" id="KW-1133">Transmembrane helix</keyword>
<keyword evidence="3 6" id="KW-0812">Transmembrane</keyword>
<evidence type="ECO:0000256" key="2">
    <source>
        <dbReference type="ARBA" id="ARBA00007018"/>
    </source>
</evidence>
<evidence type="ECO:0000256" key="3">
    <source>
        <dbReference type="ARBA" id="ARBA00022692"/>
    </source>
</evidence>
<feature type="transmembrane region" description="Helical" evidence="6">
    <location>
        <begin position="156"/>
        <end position="175"/>
    </location>
</feature>
<proteinExistence type="inferred from homology"/>
<keyword evidence="5 6" id="KW-0472">Membrane</keyword>
<evidence type="ECO:0000256" key="6">
    <source>
        <dbReference type="SAM" id="Phobius"/>
    </source>
</evidence>
<protein>
    <recommendedName>
        <fullName evidence="9">Adiponectin receptor protein 1</fullName>
    </recommendedName>
</protein>
<evidence type="ECO:0008006" key="9">
    <source>
        <dbReference type="Google" id="ProtNLM"/>
    </source>
</evidence>
<gene>
    <name evidence="7" type="ORF">MCOR33_010215</name>
</gene>
<feature type="transmembrane region" description="Helical" evidence="6">
    <location>
        <begin position="222"/>
        <end position="238"/>
    </location>
</feature>
<dbReference type="PANTHER" id="PTHR20855">
    <property type="entry name" value="ADIPOR/PROGESTIN RECEPTOR-RELATED"/>
    <property type="match status" value="1"/>
</dbReference>
<feature type="transmembrane region" description="Helical" evidence="6">
    <location>
        <begin position="57"/>
        <end position="76"/>
    </location>
</feature>
<accession>A0ABQ8N691</accession>
<feature type="transmembrane region" description="Helical" evidence="6">
    <location>
        <begin position="88"/>
        <end position="109"/>
    </location>
</feature>
<feature type="transmembrane region" description="Helical" evidence="6">
    <location>
        <begin position="129"/>
        <end position="149"/>
    </location>
</feature>
<keyword evidence="8" id="KW-1185">Reference proteome</keyword>
<feature type="transmembrane region" description="Helical" evidence="6">
    <location>
        <begin position="258"/>
        <end position="277"/>
    </location>
</feature>
<name>A0ABQ8N691_PYRGI</name>
<feature type="transmembrane region" description="Helical" evidence="6">
    <location>
        <begin position="187"/>
        <end position="210"/>
    </location>
</feature>
<organism evidence="7 8">
    <name type="scientific">Pyricularia grisea</name>
    <name type="common">Crabgrass-specific blast fungus</name>
    <name type="synonym">Magnaporthe grisea</name>
    <dbReference type="NCBI Taxonomy" id="148305"/>
    <lineage>
        <taxon>Eukaryota</taxon>
        <taxon>Fungi</taxon>
        <taxon>Dikarya</taxon>
        <taxon>Ascomycota</taxon>
        <taxon>Pezizomycotina</taxon>
        <taxon>Sordariomycetes</taxon>
        <taxon>Sordariomycetidae</taxon>
        <taxon>Magnaporthales</taxon>
        <taxon>Pyriculariaceae</taxon>
        <taxon>Pyricularia</taxon>
    </lineage>
</organism>
<dbReference type="PANTHER" id="PTHR20855:SF52">
    <property type="entry name" value="ADIPONECTIN RECEPTOR PROTEIN"/>
    <property type="match status" value="1"/>
</dbReference>
<comment type="caution">
    <text evidence="7">The sequence shown here is derived from an EMBL/GenBank/DDBJ whole genome shotgun (WGS) entry which is preliminary data.</text>
</comment>
<dbReference type="InterPro" id="IPR004254">
    <property type="entry name" value="AdipoR/HlyIII-related"/>
</dbReference>
<evidence type="ECO:0000256" key="1">
    <source>
        <dbReference type="ARBA" id="ARBA00004141"/>
    </source>
</evidence>
<dbReference type="EMBL" id="JABSND010000324">
    <property type="protein sequence ID" value="KAI6291968.1"/>
    <property type="molecule type" value="Genomic_DNA"/>
</dbReference>
<dbReference type="Proteomes" id="UP001059893">
    <property type="component" value="Unassembled WGS sequence"/>
</dbReference>
<reference evidence="7" key="1">
    <citation type="submission" date="2021-01" db="EMBL/GenBank/DDBJ databases">
        <title>Deciphering the adaptive evolutionary patterns associated with biogeogrpahic diversity in the finger millet blast pathogen Magnaporthe oryzae in Eastern Africa.</title>
        <authorList>
            <person name="Onyema G."/>
            <person name="Shittu T.A."/>
            <person name="Dodsworth S."/>
            <person name="Devilliers S."/>
            <person name="Muthumeenakshi S."/>
            <person name="Sreenivasaprasad S."/>
        </authorList>
    </citation>
    <scope>NUCLEOTIDE SEQUENCE</scope>
    <source>
        <strain evidence="7">D15/s37</strain>
    </source>
</reference>